<dbReference type="InterPro" id="IPR003343">
    <property type="entry name" value="Big_2"/>
</dbReference>
<evidence type="ECO:0000313" key="3">
    <source>
        <dbReference type="Proteomes" id="UP001056756"/>
    </source>
</evidence>
<dbReference type="SMART" id="SM00635">
    <property type="entry name" value="BID_2"/>
    <property type="match status" value="8"/>
</dbReference>
<dbReference type="SUPFAM" id="SSF49373">
    <property type="entry name" value="Invasin/intimin cell-adhesion fragments"/>
    <property type="match status" value="5"/>
</dbReference>
<feature type="domain" description="BIG2" evidence="1">
    <location>
        <begin position="648"/>
        <end position="728"/>
    </location>
</feature>
<protein>
    <recommendedName>
        <fullName evidence="1">BIG2 domain-containing protein</fullName>
    </recommendedName>
</protein>
<feature type="domain" description="BIG2" evidence="1">
    <location>
        <begin position="223"/>
        <end position="305"/>
    </location>
</feature>
<feature type="domain" description="BIG2" evidence="1">
    <location>
        <begin position="51"/>
        <end position="130"/>
    </location>
</feature>
<evidence type="ECO:0000313" key="2">
    <source>
        <dbReference type="EMBL" id="URN95955.1"/>
    </source>
</evidence>
<dbReference type="Proteomes" id="UP001056756">
    <property type="component" value="Chromosome"/>
</dbReference>
<feature type="domain" description="BIG2" evidence="1">
    <location>
        <begin position="395"/>
        <end position="476"/>
    </location>
</feature>
<dbReference type="EMBL" id="CP097899">
    <property type="protein sequence ID" value="URN95955.1"/>
    <property type="molecule type" value="Genomic_DNA"/>
</dbReference>
<sequence length="730" mass="77718">MLDRWIVSLRQGQKWLAAALVITLITTSMTGIAYAADEKVTGIEFEYESSEYNSSTSSFELFVEEDKVNVSVLSTISGSTSKKDVTTLATWKSSNTSYVKVDKGVLTGVGKGTATISATYKDYKISIKATSDYVYDSVTLMQNDKAAPAKAEVEIGQSLIYTLDGSKDSVIEDITSEATWTTSNSSIAKVDDGTIELVGTGNVTITAKLKGKSDSISLVVSSPYKSISISPDKQLELEVGEDDKKLEAIAVPKAGGTMNITDTAVWTSANPNIASIEKGKVKPVSPGKTTITVSHLGVTASIEVVVRTAYQSIKLSPEKEYHMLLQDKPLQIKAEVLNNSNISNTVTTLADWTTSDIVVATVENGLVTPKAVGTTKITASYKGVSRSIDVTVYPSVTGITLDVESIDSFANSSGDLPAVSGKLFDGSKVDVSKLVQWSSKDESIAVIEKGKWSTKELGKTVLTAKIANYEVDVELIVHVKPLKIVTDVKELSVILGKDTPYPSVIVINEDGDEEDISKKVKWKTSSDNLLLKTDSIKGLEASTVTLTATYLNKSTTVKVRIEEEIVKLVAEPTSLELNPNRSKSIKVTGYYKDGRSVVLSSKINWTVSPSTLASVKGSTIKALQVGTGIVSGSYQGISIAVPIKVTPKIKSLSLSDKSAKLAPGGTFTVKLTANYTTGNPVVVTEAAVWTTNKASVATVKDGKITAVGKGSATIKATFDGKSTTIRVTVK</sequence>
<feature type="domain" description="BIG2" evidence="1">
    <location>
        <begin position="309"/>
        <end position="391"/>
    </location>
</feature>
<dbReference type="InterPro" id="IPR008964">
    <property type="entry name" value="Invasin/intimin_cell_adhesion"/>
</dbReference>
<feature type="domain" description="BIG2" evidence="1">
    <location>
        <begin position="564"/>
        <end position="644"/>
    </location>
</feature>
<dbReference type="AlphaFoldDB" id="A0A9J6ZIB3"/>
<name>A0A9J6ZIB3_9BACL</name>
<proteinExistence type="predicted"/>
<evidence type="ECO:0000259" key="1">
    <source>
        <dbReference type="SMART" id="SM00635"/>
    </source>
</evidence>
<organism evidence="2 3">
    <name type="scientific">Candidatus Pristimantibacillus lignocellulolyticus</name>
    <dbReference type="NCBI Taxonomy" id="2994561"/>
    <lineage>
        <taxon>Bacteria</taxon>
        <taxon>Bacillati</taxon>
        <taxon>Bacillota</taxon>
        <taxon>Bacilli</taxon>
        <taxon>Bacillales</taxon>
        <taxon>Paenibacillaceae</taxon>
        <taxon>Candidatus Pristimantibacillus</taxon>
    </lineage>
</organism>
<feature type="domain" description="BIG2" evidence="1">
    <location>
        <begin position="134"/>
        <end position="219"/>
    </location>
</feature>
<dbReference type="KEGG" id="plig:NAG76_06905"/>
<feature type="domain" description="BIG2" evidence="1">
    <location>
        <begin position="487"/>
        <end position="560"/>
    </location>
</feature>
<dbReference type="Gene3D" id="2.60.40.1080">
    <property type="match status" value="8"/>
</dbReference>
<accession>A0A9J6ZIB3</accession>
<reference evidence="2" key="1">
    <citation type="submission" date="2022-05" db="EMBL/GenBank/DDBJ databases">
        <title>Novel bacterial taxa in a minimal lignocellulolytic consortium and its capacity to transform plastics disclosed by genome-resolved metagenomics.</title>
        <authorList>
            <person name="Rodriguez C.A.D."/>
            <person name="Diaz-Garcia L."/>
            <person name="Herrera K."/>
            <person name="Tarazona N.A."/>
            <person name="Sproer C."/>
            <person name="Overmann J."/>
            <person name="Jimenez D.J."/>
        </authorList>
    </citation>
    <scope>NUCLEOTIDE SEQUENCE</scope>
    <source>
        <strain evidence="2">MAG5</strain>
    </source>
</reference>
<gene>
    <name evidence="2" type="ORF">NAG76_06905</name>
</gene>